<feature type="region of interest" description="Disordered" evidence="1">
    <location>
        <begin position="51"/>
        <end position="149"/>
    </location>
</feature>
<sequence>MASFEFPSLIESVVKQVAQYLDEQPDLLLSLLDASPSLRIPIFADYVMKRQSDSGDDDIQSDSGDDDIQSDSGGDDNPDYEFDISRNFNPSGSSTPANKRNQRVAFPGSSRSPTGGPRFESTPSRQGNSDLPQSSDSDSDSPANSLNVERGSLTRSFNWEGTSISASNDHLSNVPHDASYLFNTTMPDVEVTDTTLHKFLCQPHTMISQLKPPEMPHARNSQRPPRHAETKVTPLNEICLDTDFAFYVILFALLEAHGNAFIQHRLTAEELQRMEAGPKVLNCWPFVFREADYQTRSFVGESNMACEANNILDGKGISDKTRMFMHAGVTATVDDHAVISDGEITDVSIQEMKTQDALDFLQTTKLTGIDYKQLEGYKRHGEAIVLEYHPPTQLPIKKSKKKSSRNVHDNNEFLSSDTINVNNEHLVQAWTQMEAKNINFGHASSHAYGYVAFRDPENNPNRLYISPALPNFGDTVSDAESVRTQLDDNDLAIPSQELVAKGLELLGTKPGEDFYDEYREALSLGPQIGVYVMAHMYYIAKDPERAKKWRKWYHEKVSGRTKHVYFKSRKECYDTQFTKPSDAFQRARSTASGTVGVMLYSLKAPRPKRIPPPKKGDPDLREPPNYKDRSQSFSLSDLQVWA</sequence>
<proteinExistence type="predicted"/>
<gene>
    <name evidence="2" type="ORF">MIND_01171500</name>
</gene>
<evidence type="ECO:0000313" key="3">
    <source>
        <dbReference type="Proteomes" id="UP000636479"/>
    </source>
</evidence>
<feature type="compositionally biased region" description="Polar residues" evidence="1">
    <location>
        <begin position="631"/>
        <end position="642"/>
    </location>
</feature>
<evidence type="ECO:0000313" key="2">
    <source>
        <dbReference type="EMBL" id="KAF7292732.1"/>
    </source>
</evidence>
<protein>
    <submittedName>
        <fullName evidence="2">Uncharacterized protein</fullName>
    </submittedName>
</protein>
<dbReference type="GeneID" id="59350750"/>
<comment type="caution">
    <text evidence="2">The sequence shown here is derived from an EMBL/GenBank/DDBJ whole genome shotgun (WGS) entry which is preliminary data.</text>
</comment>
<feature type="region of interest" description="Disordered" evidence="1">
    <location>
        <begin position="209"/>
        <end position="229"/>
    </location>
</feature>
<feature type="compositionally biased region" description="Polar residues" evidence="1">
    <location>
        <begin position="86"/>
        <end position="99"/>
    </location>
</feature>
<evidence type="ECO:0000256" key="1">
    <source>
        <dbReference type="SAM" id="MobiDB-lite"/>
    </source>
</evidence>
<name>A0A8H6S5E0_9AGAR</name>
<feature type="compositionally biased region" description="Acidic residues" evidence="1">
    <location>
        <begin position="54"/>
        <end position="82"/>
    </location>
</feature>
<dbReference type="EMBL" id="JACAZF010000011">
    <property type="protein sequence ID" value="KAF7292732.1"/>
    <property type="molecule type" value="Genomic_DNA"/>
</dbReference>
<dbReference type="Proteomes" id="UP000636479">
    <property type="component" value="Unassembled WGS sequence"/>
</dbReference>
<keyword evidence="3" id="KW-1185">Reference proteome</keyword>
<feature type="compositionally biased region" description="Low complexity" evidence="1">
    <location>
        <begin position="128"/>
        <end position="147"/>
    </location>
</feature>
<dbReference type="RefSeq" id="XP_037215160.1">
    <property type="nucleotide sequence ID" value="XM_037368234.1"/>
</dbReference>
<organism evidence="2 3">
    <name type="scientific">Mycena indigotica</name>
    <dbReference type="NCBI Taxonomy" id="2126181"/>
    <lineage>
        <taxon>Eukaryota</taxon>
        <taxon>Fungi</taxon>
        <taxon>Dikarya</taxon>
        <taxon>Basidiomycota</taxon>
        <taxon>Agaricomycotina</taxon>
        <taxon>Agaricomycetes</taxon>
        <taxon>Agaricomycetidae</taxon>
        <taxon>Agaricales</taxon>
        <taxon>Marasmiineae</taxon>
        <taxon>Mycenaceae</taxon>
        <taxon>Mycena</taxon>
    </lineage>
</organism>
<accession>A0A8H6S5E0</accession>
<dbReference type="AlphaFoldDB" id="A0A8H6S5E0"/>
<feature type="compositionally biased region" description="Basic and acidic residues" evidence="1">
    <location>
        <begin position="614"/>
        <end position="630"/>
    </location>
</feature>
<feature type="region of interest" description="Disordered" evidence="1">
    <location>
        <begin position="605"/>
        <end position="642"/>
    </location>
</feature>
<reference evidence="2" key="1">
    <citation type="submission" date="2020-05" db="EMBL/GenBank/DDBJ databases">
        <title>Mycena genomes resolve the evolution of fungal bioluminescence.</title>
        <authorList>
            <person name="Tsai I.J."/>
        </authorList>
    </citation>
    <scope>NUCLEOTIDE SEQUENCE</scope>
    <source>
        <strain evidence="2">171206Taipei</strain>
    </source>
</reference>